<feature type="domain" description="UspA" evidence="2">
    <location>
        <begin position="4"/>
        <end position="141"/>
    </location>
</feature>
<dbReference type="PANTHER" id="PTHR46268:SF6">
    <property type="entry name" value="UNIVERSAL STRESS PROTEIN UP12"/>
    <property type="match status" value="1"/>
</dbReference>
<evidence type="ECO:0000313" key="4">
    <source>
        <dbReference type="Proteomes" id="UP000605992"/>
    </source>
</evidence>
<feature type="domain" description="UspA" evidence="2">
    <location>
        <begin position="151"/>
        <end position="283"/>
    </location>
</feature>
<sequence>MTAMSDPIIVGVDGSATGLAAVEWAADDAARRGCPLRLVCVVDRWAYGIVKFPTTAGDPLTMHAERALAEAEEVVRTRRPGVTVSAEIIEGLPAKILRDKAKEATEIVVGSRGLGGFTGILVGSVSTHVAGQAHGPVVVVHPGWKDVHGEVVVGIDGSPECEAALAYAFEQARTRGSSIRAVYAWQLPIHALAPEIGYDLDGVREAQQRVADEKLDPWRRVSDVVVREDVVCAHPVDALVEASGSADLLVVGSHGRGALGSVVLGSVSRAVLHHSRCPVAVVRP</sequence>
<proteinExistence type="inferred from homology"/>
<evidence type="ECO:0000256" key="1">
    <source>
        <dbReference type="ARBA" id="ARBA00008791"/>
    </source>
</evidence>
<accession>A0A8J3Y2D2</accession>
<keyword evidence="4" id="KW-1185">Reference proteome</keyword>
<evidence type="ECO:0000313" key="3">
    <source>
        <dbReference type="EMBL" id="GII59603.1"/>
    </source>
</evidence>
<dbReference type="Gene3D" id="3.40.50.620">
    <property type="entry name" value="HUPs"/>
    <property type="match status" value="2"/>
</dbReference>
<dbReference type="PRINTS" id="PR01438">
    <property type="entry name" value="UNVRSLSTRESS"/>
</dbReference>
<dbReference type="Pfam" id="PF00582">
    <property type="entry name" value="Usp"/>
    <property type="match status" value="2"/>
</dbReference>
<dbReference type="InterPro" id="IPR014729">
    <property type="entry name" value="Rossmann-like_a/b/a_fold"/>
</dbReference>
<comment type="caution">
    <text evidence="3">The sequence shown here is derived from an EMBL/GenBank/DDBJ whole genome shotgun (WGS) entry which is preliminary data.</text>
</comment>
<comment type="similarity">
    <text evidence="1">Belongs to the universal stress protein A family.</text>
</comment>
<dbReference type="Proteomes" id="UP000605992">
    <property type="component" value="Unassembled WGS sequence"/>
</dbReference>
<evidence type="ECO:0000259" key="2">
    <source>
        <dbReference type="Pfam" id="PF00582"/>
    </source>
</evidence>
<reference evidence="3" key="1">
    <citation type="submission" date="2021-01" db="EMBL/GenBank/DDBJ databases">
        <title>Whole genome shotgun sequence of Planotetraspora thailandica NBRC 104271.</title>
        <authorList>
            <person name="Komaki H."/>
            <person name="Tamura T."/>
        </authorList>
    </citation>
    <scope>NUCLEOTIDE SEQUENCE</scope>
    <source>
        <strain evidence="3">NBRC 104271</strain>
    </source>
</reference>
<gene>
    <name evidence="3" type="ORF">Pth03_79920</name>
</gene>
<dbReference type="SUPFAM" id="SSF52402">
    <property type="entry name" value="Adenine nucleotide alpha hydrolases-like"/>
    <property type="match status" value="2"/>
</dbReference>
<dbReference type="InterPro" id="IPR006016">
    <property type="entry name" value="UspA"/>
</dbReference>
<organism evidence="3 4">
    <name type="scientific">Planotetraspora thailandica</name>
    <dbReference type="NCBI Taxonomy" id="487172"/>
    <lineage>
        <taxon>Bacteria</taxon>
        <taxon>Bacillati</taxon>
        <taxon>Actinomycetota</taxon>
        <taxon>Actinomycetes</taxon>
        <taxon>Streptosporangiales</taxon>
        <taxon>Streptosporangiaceae</taxon>
        <taxon>Planotetraspora</taxon>
    </lineage>
</organism>
<dbReference type="AlphaFoldDB" id="A0A8J3Y2D2"/>
<name>A0A8J3Y2D2_9ACTN</name>
<dbReference type="PANTHER" id="PTHR46268">
    <property type="entry name" value="STRESS RESPONSE PROTEIN NHAX"/>
    <property type="match status" value="1"/>
</dbReference>
<dbReference type="EMBL" id="BOOR01000090">
    <property type="protein sequence ID" value="GII59603.1"/>
    <property type="molecule type" value="Genomic_DNA"/>
</dbReference>
<protein>
    <submittedName>
        <fullName evidence="3">Universal stress protein</fullName>
    </submittedName>
</protein>
<dbReference type="InterPro" id="IPR006015">
    <property type="entry name" value="Universal_stress_UspA"/>
</dbReference>